<gene>
    <name evidence="2" type="ORF">ACFSKO_18650</name>
</gene>
<dbReference type="RefSeq" id="WP_380254498.1">
    <property type="nucleotide sequence ID" value="NZ_JBHUII010000013.1"/>
</dbReference>
<comment type="caution">
    <text evidence="2">The sequence shown here is derived from an EMBL/GenBank/DDBJ whole genome shotgun (WGS) entry which is preliminary data.</text>
</comment>
<keyword evidence="1" id="KW-0472">Membrane</keyword>
<dbReference type="Pfam" id="PF07509">
    <property type="entry name" value="DUF1523"/>
    <property type="match status" value="1"/>
</dbReference>
<dbReference type="EMBL" id="JBHUII010000013">
    <property type="protein sequence ID" value="MFD2207643.1"/>
    <property type="molecule type" value="Genomic_DNA"/>
</dbReference>
<name>A0ABW5BNA2_9PROT</name>
<sequence>MQTVKWALGLMIIILLGGFLHYNLPGQDIVRVVGTDVKRMDTFGLFDTEAPKTNPERTRDVRFVNTAWPNATPRVYRNEDTDWHWPPYLKFDSGNLQAQSQAWISTEAAPIWVVITHYGWRIPILSLFPNAVDIRRAEGPNQLIIPWFNTFFFISMAVLGYMIWAFITRIKRRHIDPALEDVSDVVNDISSSAEAASERTRETGNKFGRWLDTWRPKHKKKYK</sequence>
<reference evidence="3" key="1">
    <citation type="journal article" date="2019" name="Int. J. Syst. Evol. Microbiol.">
        <title>The Global Catalogue of Microorganisms (GCM) 10K type strain sequencing project: providing services to taxonomists for standard genome sequencing and annotation.</title>
        <authorList>
            <consortium name="The Broad Institute Genomics Platform"/>
            <consortium name="The Broad Institute Genome Sequencing Center for Infectious Disease"/>
            <person name="Wu L."/>
            <person name="Ma J."/>
        </authorList>
    </citation>
    <scope>NUCLEOTIDE SEQUENCE [LARGE SCALE GENOMIC DNA]</scope>
    <source>
        <strain evidence="3">CGMCC 4.7192</strain>
    </source>
</reference>
<evidence type="ECO:0000313" key="2">
    <source>
        <dbReference type="EMBL" id="MFD2207643.1"/>
    </source>
</evidence>
<keyword evidence="1" id="KW-0812">Transmembrane</keyword>
<dbReference type="InterPro" id="IPR011088">
    <property type="entry name" value="Phage_phiNM3_A0EWY4"/>
</dbReference>
<evidence type="ECO:0000256" key="1">
    <source>
        <dbReference type="SAM" id="Phobius"/>
    </source>
</evidence>
<accession>A0ABW5BNA2</accession>
<protein>
    <submittedName>
        <fullName evidence="2">DUF1523 family protein</fullName>
    </submittedName>
</protein>
<feature type="transmembrane region" description="Helical" evidence="1">
    <location>
        <begin position="6"/>
        <end position="24"/>
    </location>
</feature>
<feature type="transmembrane region" description="Helical" evidence="1">
    <location>
        <begin position="144"/>
        <end position="167"/>
    </location>
</feature>
<organism evidence="2 3">
    <name type="scientific">Kiloniella antarctica</name>
    <dbReference type="NCBI Taxonomy" id="1550907"/>
    <lineage>
        <taxon>Bacteria</taxon>
        <taxon>Pseudomonadati</taxon>
        <taxon>Pseudomonadota</taxon>
        <taxon>Alphaproteobacteria</taxon>
        <taxon>Rhodospirillales</taxon>
        <taxon>Kiloniellaceae</taxon>
        <taxon>Kiloniella</taxon>
    </lineage>
</organism>
<dbReference type="Proteomes" id="UP001597294">
    <property type="component" value="Unassembled WGS sequence"/>
</dbReference>
<keyword evidence="1" id="KW-1133">Transmembrane helix</keyword>
<keyword evidence="3" id="KW-1185">Reference proteome</keyword>
<proteinExistence type="predicted"/>
<evidence type="ECO:0000313" key="3">
    <source>
        <dbReference type="Proteomes" id="UP001597294"/>
    </source>
</evidence>